<organism evidence="2 3">
    <name type="scientific">Lachnellula subtilissima</name>
    <dbReference type="NCBI Taxonomy" id="602034"/>
    <lineage>
        <taxon>Eukaryota</taxon>
        <taxon>Fungi</taxon>
        <taxon>Dikarya</taxon>
        <taxon>Ascomycota</taxon>
        <taxon>Pezizomycotina</taxon>
        <taxon>Leotiomycetes</taxon>
        <taxon>Helotiales</taxon>
        <taxon>Lachnaceae</taxon>
        <taxon>Lachnellula</taxon>
    </lineage>
</organism>
<dbReference type="SUPFAM" id="SSF48264">
    <property type="entry name" value="Cytochrome P450"/>
    <property type="match status" value="1"/>
</dbReference>
<dbReference type="InterPro" id="IPR050121">
    <property type="entry name" value="Cytochrome_P450_monoxygenase"/>
</dbReference>
<dbReference type="PRINTS" id="PR00463">
    <property type="entry name" value="EP450I"/>
</dbReference>
<dbReference type="InterPro" id="IPR002401">
    <property type="entry name" value="Cyt_P450_E_grp-I"/>
</dbReference>
<dbReference type="InterPro" id="IPR001128">
    <property type="entry name" value="Cyt_P450"/>
</dbReference>
<dbReference type="AlphaFoldDB" id="A0A8H8S2F4"/>
<dbReference type="GO" id="GO:0005506">
    <property type="term" value="F:iron ion binding"/>
    <property type="evidence" value="ECO:0007669"/>
    <property type="project" value="InterPro"/>
</dbReference>
<sequence>MLGLLTVSDSIVEHWLLCTLSVAVIYQSITSTYTLFRMCPAHSGAESLAGLPFTLLSVATAIYGSGETIKSTQKIPFMAQGSLMTLLLLGDRFRHRPDGVMIASPRGYYDIYNSKANVKRSKWYAVTRDEEDATLNATDKTPLSRKKLLKAIFSEKGLRSMEPFLIKHIDRWIELLLDGDETKNMSTWASPKNLGSEWIDYLVFDILGDLCFGKSFDTKEPEVKNPFRPIPYTIGKYTQFMYPIANSPFLNTWVWLKPRGINKMLKMITPEPMKNYFRFLEEAIKGRIEQEESLGEYDRQEGRKDIFHYLFAAQDPDSNKPVFDRSELLSTANLLVIAGSNTTSTSLCSIFFYLSRNQRVYDKLAREIRNGFDSIDDIRAGVALHNCQYLHACVIEGLRMTASVASELPREVLPGGHEIDGYWYPAGTVVGTPNLAVRYHQETFKDPFVFRPERWIPNEEVTSDDVAALKQAFTPFSVEGNACPGKKLALLEMSITIARLLYNCDFRRPPSDISNCGGGRPEYGWLRRSKEHYQTIDAWIAIRNGPMIQLRRRSSD</sequence>
<keyword evidence="1" id="KW-0408">Iron</keyword>
<dbReference type="CDD" id="cd11061">
    <property type="entry name" value="CYP67-like"/>
    <property type="match status" value="1"/>
</dbReference>
<dbReference type="Gene3D" id="1.10.630.10">
    <property type="entry name" value="Cytochrome P450"/>
    <property type="match status" value="1"/>
</dbReference>
<dbReference type="GO" id="GO:0020037">
    <property type="term" value="F:heme binding"/>
    <property type="evidence" value="ECO:0007669"/>
    <property type="project" value="InterPro"/>
</dbReference>
<keyword evidence="1" id="KW-0349">Heme</keyword>
<dbReference type="InterPro" id="IPR036396">
    <property type="entry name" value="Cyt_P450_sf"/>
</dbReference>
<dbReference type="PANTHER" id="PTHR24305">
    <property type="entry name" value="CYTOCHROME P450"/>
    <property type="match status" value="1"/>
</dbReference>
<dbReference type="GO" id="GO:0016705">
    <property type="term" value="F:oxidoreductase activity, acting on paired donors, with incorporation or reduction of molecular oxygen"/>
    <property type="evidence" value="ECO:0007669"/>
    <property type="project" value="InterPro"/>
</dbReference>
<dbReference type="Proteomes" id="UP000462212">
    <property type="component" value="Unassembled WGS sequence"/>
</dbReference>
<keyword evidence="3" id="KW-1185">Reference proteome</keyword>
<accession>A0A8H8S2F4</accession>
<keyword evidence="2" id="KW-0503">Monooxygenase</keyword>
<dbReference type="Pfam" id="PF00067">
    <property type="entry name" value="p450"/>
    <property type="match status" value="1"/>
</dbReference>
<feature type="binding site" description="axial binding residue" evidence="1">
    <location>
        <position position="483"/>
    </location>
    <ligand>
        <name>heme</name>
        <dbReference type="ChEBI" id="CHEBI:30413"/>
    </ligand>
    <ligandPart>
        <name>Fe</name>
        <dbReference type="ChEBI" id="CHEBI:18248"/>
    </ligandPart>
</feature>
<dbReference type="OrthoDB" id="1470350at2759"/>
<comment type="cofactor">
    <cofactor evidence="1">
        <name>heme</name>
        <dbReference type="ChEBI" id="CHEBI:30413"/>
    </cofactor>
</comment>
<comment type="caution">
    <text evidence="2">The sequence shown here is derived from an EMBL/GenBank/DDBJ whole genome shotgun (WGS) entry which is preliminary data.</text>
</comment>
<dbReference type="PANTHER" id="PTHR24305:SF226">
    <property type="entry name" value="CYTOCHROME P450 MONOOXYGENASE"/>
    <property type="match status" value="1"/>
</dbReference>
<evidence type="ECO:0000256" key="1">
    <source>
        <dbReference type="PIRSR" id="PIRSR602401-1"/>
    </source>
</evidence>
<keyword evidence="2" id="KW-0560">Oxidoreductase</keyword>
<reference evidence="2 3" key="1">
    <citation type="submission" date="2018-05" db="EMBL/GenBank/DDBJ databases">
        <title>Genome sequencing and assembly of the regulated plant pathogen Lachnellula willkommii and related sister species for the development of diagnostic species identification markers.</title>
        <authorList>
            <person name="Giroux E."/>
            <person name="Bilodeau G."/>
        </authorList>
    </citation>
    <scope>NUCLEOTIDE SEQUENCE [LARGE SCALE GENOMIC DNA]</scope>
    <source>
        <strain evidence="2 3">CBS 197.66</strain>
    </source>
</reference>
<gene>
    <name evidence="2" type="primary">apf7_1</name>
    <name evidence="2" type="ORF">LSUB1_G000096</name>
</gene>
<evidence type="ECO:0000313" key="3">
    <source>
        <dbReference type="Proteomes" id="UP000462212"/>
    </source>
</evidence>
<dbReference type="EMBL" id="QGMJ01000005">
    <property type="protein sequence ID" value="TVY45836.1"/>
    <property type="molecule type" value="Genomic_DNA"/>
</dbReference>
<evidence type="ECO:0000313" key="2">
    <source>
        <dbReference type="EMBL" id="TVY45836.1"/>
    </source>
</evidence>
<dbReference type="GO" id="GO:0004497">
    <property type="term" value="F:monooxygenase activity"/>
    <property type="evidence" value="ECO:0007669"/>
    <property type="project" value="UniProtKB-KW"/>
</dbReference>
<keyword evidence="1" id="KW-0479">Metal-binding</keyword>
<name>A0A8H8S2F4_9HELO</name>
<proteinExistence type="predicted"/>
<protein>
    <submittedName>
        <fullName evidence="2">Cytochrome P450 monooxygenase</fullName>
    </submittedName>
</protein>